<dbReference type="OrthoDB" id="185373at2759"/>
<reference evidence="3 4" key="1">
    <citation type="submission" date="2016-02" db="EMBL/GenBank/DDBJ databases">
        <title>Genome analysis of coral dinoflagellate symbionts highlights evolutionary adaptations to a symbiotic lifestyle.</title>
        <authorList>
            <person name="Aranda M."/>
            <person name="Li Y."/>
            <person name="Liew Y.J."/>
            <person name="Baumgarten S."/>
            <person name="Simakov O."/>
            <person name="Wilson M."/>
            <person name="Piel J."/>
            <person name="Ashoor H."/>
            <person name="Bougouffa S."/>
            <person name="Bajic V.B."/>
            <person name="Ryu T."/>
            <person name="Ravasi T."/>
            <person name="Bayer T."/>
            <person name="Micklem G."/>
            <person name="Kim H."/>
            <person name="Bhak J."/>
            <person name="Lajeunesse T.C."/>
            <person name="Voolstra C.R."/>
        </authorList>
    </citation>
    <scope>NUCLEOTIDE SEQUENCE [LARGE SCALE GENOMIC DNA]</scope>
    <source>
        <strain evidence="3 4">CCMP2467</strain>
    </source>
</reference>
<evidence type="ECO:0000256" key="1">
    <source>
        <dbReference type="ARBA" id="ARBA00022737"/>
    </source>
</evidence>
<keyword evidence="1" id="KW-0677">Repeat</keyword>
<sequence>MALSTRPSSSAVKAEVTRKCTGAVSACRRASSWQLALSLLSQVEVSQAQPDVIIYTAVISTCERVSRWQQALRLLDRLEEQELEPDLIVYNAVISACEKGGQWQPAALCLSDMQDASVRSDVITYNATISSLEKGNQWQKAFSVLSDIEQKIRPAVITYNASITASGRGGQWQLALDLLDVLEKRSLERTAVSSSSAVCSCARAAQWELALSLMSKFQAQDLLANAIVFGAAISACENRGRWQHALSLLCDMHHKRIPQDVIVYGAVISACEKAGQWSTALGLLSEFLIKGGQPDVIAFNATISACEKGSQWLHAATLLQQMHVISIQGDVVTISAAISAYEKGGRWQDALALLTSVLEHDVKLDVIAHAAAISACERGSCWKEALHLLESSCAQKQPVNDVAFDMSLRACQKGSQWSHAARLLQTLQEDYLRSAGLAFGDPWHLRPKTNKKQKVEDADPDFDFVLDHARIEFGRGRHPGATPAHGAHVTYRNGRCTDYESSGAAGPVLLALLAFLALGLLGRGFAAPGADADYEAAFKKRLKQVRDAPATPAPKKAQKAKKSEPFLNAAFFDGRAVEPESGKNFLTMPEWNVLLKLVGVLMVLTTVVFAYKMPVVNISGREVIPRLGTASVITAAVTIERMISQSVRTSSGRLPAATLSDRWSIFRGTIGALPGVVPPSVSIMFACGAVGVPFSSLQYNWTIQDTYRHFKVEPPVAAGFLGFVRQNVAPGIFWAFLRAGCGTGGSLYWGPSVADQMQHRAKAYGLQLPGPLCSFLAGLATGASGSLATQWIHNVSLVAGRMSALGETTQAPHYTTAALYKARMAINAVSVALLNACDIFIVQPA</sequence>
<evidence type="ECO:0000256" key="2">
    <source>
        <dbReference type="PROSITE-ProRule" id="PRU00708"/>
    </source>
</evidence>
<dbReference type="PROSITE" id="PS51375">
    <property type="entry name" value="PPR"/>
    <property type="match status" value="4"/>
</dbReference>
<protein>
    <submittedName>
        <fullName evidence="3">Pentatricopeptide repeat-containing protein, chloroplastic</fullName>
    </submittedName>
</protein>
<proteinExistence type="predicted"/>
<feature type="repeat" description="PPR" evidence="2">
    <location>
        <begin position="51"/>
        <end position="85"/>
    </location>
</feature>
<name>A0A1Q9CAW7_SYMMI</name>
<dbReference type="PANTHER" id="PTHR47447">
    <property type="entry name" value="OS03G0856100 PROTEIN"/>
    <property type="match status" value="1"/>
</dbReference>
<feature type="repeat" description="PPR" evidence="2">
    <location>
        <begin position="86"/>
        <end position="120"/>
    </location>
</feature>
<dbReference type="Pfam" id="PF13812">
    <property type="entry name" value="PPR_3"/>
    <property type="match status" value="3"/>
</dbReference>
<evidence type="ECO:0000313" key="4">
    <source>
        <dbReference type="Proteomes" id="UP000186817"/>
    </source>
</evidence>
<gene>
    <name evidence="3" type="ORF">AK812_SmicGene39584</name>
</gene>
<evidence type="ECO:0000313" key="3">
    <source>
        <dbReference type="EMBL" id="OLP80051.1"/>
    </source>
</evidence>
<dbReference type="AlphaFoldDB" id="A0A1Q9CAW7"/>
<dbReference type="EMBL" id="LSRX01001421">
    <property type="protein sequence ID" value="OLP80051.1"/>
    <property type="molecule type" value="Genomic_DNA"/>
</dbReference>
<dbReference type="InterPro" id="IPR002885">
    <property type="entry name" value="PPR_rpt"/>
</dbReference>
<keyword evidence="4" id="KW-1185">Reference proteome</keyword>
<dbReference type="InterPro" id="IPR011990">
    <property type="entry name" value="TPR-like_helical_dom_sf"/>
</dbReference>
<dbReference type="Gene3D" id="1.25.40.10">
    <property type="entry name" value="Tetratricopeptide repeat domain"/>
    <property type="match status" value="3"/>
</dbReference>
<dbReference type="NCBIfam" id="TIGR00756">
    <property type="entry name" value="PPR"/>
    <property type="match status" value="1"/>
</dbReference>
<accession>A0A1Q9CAW7</accession>
<feature type="repeat" description="PPR" evidence="2">
    <location>
        <begin position="260"/>
        <end position="294"/>
    </location>
</feature>
<comment type="caution">
    <text evidence="3">The sequence shown here is derived from an EMBL/GenBank/DDBJ whole genome shotgun (WGS) entry which is preliminary data.</text>
</comment>
<dbReference type="Proteomes" id="UP000186817">
    <property type="component" value="Unassembled WGS sequence"/>
</dbReference>
<organism evidence="3 4">
    <name type="scientific">Symbiodinium microadriaticum</name>
    <name type="common">Dinoflagellate</name>
    <name type="synonym">Zooxanthella microadriatica</name>
    <dbReference type="NCBI Taxonomy" id="2951"/>
    <lineage>
        <taxon>Eukaryota</taxon>
        <taxon>Sar</taxon>
        <taxon>Alveolata</taxon>
        <taxon>Dinophyceae</taxon>
        <taxon>Suessiales</taxon>
        <taxon>Symbiodiniaceae</taxon>
        <taxon>Symbiodinium</taxon>
    </lineage>
</organism>
<feature type="repeat" description="PPR" evidence="2">
    <location>
        <begin position="330"/>
        <end position="364"/>
    </location>
</feature>
<dbReference type="PANTHER" id="PTHR47447:SF17">
    <property type="entry name" value="OS12G0638900 PROTEIN"/>
    <property type="match status" value="1"/>
</dbReference>